<dbReference type="AlphaFoldDB" id="G0MAX8"/>
<organism evidence="3">
    <name type="scientific">Caenorhabditis brenneri</name>
    <name type="common">Nematode worm</name>
    <dbReference type="NCBI Taxonomy" id="135651"/>
    <lineage>
        <taxon>Eukaryota</taxon>
        <taxon>Metazoa</taxon>
        <taxon>Ecdysozoa</taxon>
        <taxon>Nematoda</taxon>
        <taxon>Chromadorea</taxon>
        <taxon>Rhabditida</taxon>
        <taxon>Rhabditina</taxon>
        <taxon>Rhabditomorpha</taxon>
        <taxon>Rhabditoidea</taxon>
        <taxon>Rhabditidae</taxon>
        <taxon>Peloderinae</taxon>
        <taxon>Caenorhabditis</taxon>
    </lineage>
</organism>
<reference evidence="3" key="1">
    <citation type="submission" date="2011-07" db="EMBL/GenBank/DDBJ databases">
        <authorList>
            <consortium name="Caenorhabditis brenneri Sequencing and Analysis Consortium"/>
            <person name="Wilson R.K."/>
        </authorList>
    </citation>
    <scope>NUCLEOTIDE SEQUENCE [LARGE SCALE GENOMIC DNA]</scope>
    <source>
        <strain evidence="3">PB2801</strain>
    </source>
</reference>
<keyword evidence="3" id="KW-1185">Reference proteome</keyword>
<evidence type="ECO:0000313" key="3">
    <source>
        <dbReference type="Proteomes" id="UP000008068"/>
    </source>
</evidence>
<dbReference type="Proteomes" id="UP000008068">
    <property type="component" value="Unassembled WGS sequence"/>
</dbReference>
<feature type="region of interest" description="Disordered" evidence="1">
    <location>
        <begin position="262"/>
        <end position="291"/>
    </location>
</feature>
<feature type="compositionally biased region" description="Acidic residues" evidence="1">
    <location>
        <begin position="267"/>
        <end position="291"/>
    </location>
</feature>
<accession>G0MAX8</accession>
<proteinExistence type="predicted"/>
<gene>
    <name evidence="2" type="ORF">CAEBREN_08925</name>
</gene>
<evidence type="ECO:0000313" key="2">
    <source>
        <dbReference type="EMBL" id="EGT40689.1"/>
    </source>
</evidence>
<name>G0MAX8_CAEBE</name>
<sequence length="300" mass="35115">MANPISDVLHKLYRFAVNKVMYTDEFMEIQEVCFAFYKEIEHCNVEFFIEELYEFLQRSTCEIISLGERLKLHHILKLKVPVELRSKCKCNEEGYVEEFSDGSIRIGEPGIISILPFLDQESWNYKRETLNDAELAARYFKWRSDSFKGPVEIPYLVSKFQHMRGLIQQFGGISCYSRVRIMMWIGEPLVDETFKKELKAVGEVVLEDGKIIALITKKSPEAFTLRKDYKEITRHTEFPYDLIQRLANGMLEERLRKIQFLAPGDNDNGDDEDNDDEDEVEEDDDDVENDDNAGLIQFLF</sequence>
<evidence type="ECO:0000256" key="1">
    <source>
        <dbReference type="SAM" id="MobiDB-lite"/>
    </source>
</evidence>
<protein>
    <submittedName>
        <fullName evidence="2">Uncharacterized protein</fullName>
    </submittedName>
</protein>
<dbReference type="HOGENOM" id="CLU_928214_0_0_1"/>
<dbReference type="EMBL" id="GL379788">
    <property type="protein sequence ID" value="EGT40689.1"/>
    <property type="molecule type" value="Genomic_DNA"/>
</dbReference>
<dbReference type="InParanoid" id="G0MAX8"/>